<evidence type="ECO:0000313" key="2">
    <source>
        <dbReference type="EMBL" id="CEK53645.1"/>
    </source>
</evidence>
<name>A0A0B6YDQ0_9EUPU</name>
<organism evidence="2">
    <name type="scientific">Arion vulgaris</name>
    <dbReference type="NCBI Taxonomy" id="1028688"/>
    <lineage>
        <taxon>Eukaryota</taxon>
        <taxon>Metazoa</taxon>
        <taxon>Spiralia</taxon>
        <taxon>Lophotrochozoa</taxon>
        <taxon>Mollusca</taxon>
        <taxon>Gastropoda</taxon>
        <taxon>Heterobranchia</taxon>
        <taxon>Euthyneura</taxon>
        <taxon>Panpulmonata</taxon>
        <taxon>Eupulmonata</taxon>
        <taxon>Stylommatophora</taxon>
        <taxon>Helicina</taxon>
        <taxon>Arionoidea</taxon>
        <taxon>Arionidae</taxon>
        <taxon>Arion</taxon>
    </lineage>
</organism>
<feature type="compositionally biased region" description="Basic and acidic residues" evidence="1">
    <location>
        <begin position="59"/>
        <end position="69"/>
    </location>
</feature>
<proteinExistence type="predicted"/>
<reference evidence="2" key="1">
    <citation type="submission" date="2014-12" db="EMBL/GenBank/DDBJ databases">
        <title>Insight into the proteome of Arion vulgaris.</title>
        <authorList>
            <person name="Aradska J."/>
            <person name="Bulat T."/>
            <person name="Smidak R."/>
            <person name="Sarate P."/>
            <person name="Gangsoo J."/>
            <person name="Sialana F."/>
            <person name="Bilban M."/>
            <person name="Lubec G."/>
        </authorList>
    </citation>
    <scope>NUCLEOTIDE SEQUENCE</scope>
    <source>
        <tissue evidence="2">Skin</tissue>
    </source>
</reference>
<feature type="region of interest" description="Disordered" evidence="1">
    <location>
        <begin position="38"/>
        <end position="104"/>
    </location>
</feature>
<feature type="non-terminal residue" evidence="2">
    <location>
        <position position="104"/>
    </location>
</feature>
<dbReference type="AlphaFoldDB" id="A0A0B6YDQ0"/>
<accession>A0A0B6YDQ0</accession>
<feature type="compositionally biased region" description="Polar residues" evidence="1">
    <location>
        <begin position="41"/>
        <end position="58"/>
    </location>
</feature>
<protein>
    <submittedName>
        <fullName evidence="2">Uncharacterized protein</fullName>
    </submittedName>
</protein>
<dbReference type="EMBL" id="HACG01006780">
    <property type="protein sequence ID" value="CEK53645.1"/>
    <property type="molecule type" value="Transcribed_RNA"/>
</dbReference>
<sequence>MSMSCSTQIPYQSSHKKQFVLVQYLKTQVIETVAIEKRDTAYSSDTTNSSDVKTIQTQIDRDNKSESLRPADTADMVDEGMDESTSVQPSKRARLSLTPDIPAP</sequence>
<evidence type="ECO:0000256" key="1">
    <source>
        <dbReference type="SAM" id="MobiDB-lite"/>
    </source>
</evidence>
<gene>
    <name evidence="2" type="primary">ORF20925</name>
</gene>